<evidence type="ECO:0000313" key="3">
    <source>
        <dbReference type="Proteomes" id="UP000602087"/>
    </source>
</evidence>
<evidence type="ECO:0000256" key="1">
    <source>
        <dbReference type="SAM" id="MobiDB-lite"/>
    </source>
</evidence>
<dbReference type="Proteomes" id="UP000602087">
    <property type="component" value="Unassembled WGS sequence"/>
</dbReference>
<gene>
    <name evidence="2" type="ORF">JAV76_12025</name>
</gene>
<reference evidence="2" key="1">
    <citation type="submission" date="2020-12" db="EMBL/GenBank/DDBJ databases">
        <title>Sanguibacter suaedae sp. nov., isolated from Suaeda aralocaspica.</title>
        <authorList>
            <person name="Ma Q."/>
        </authorList>
    </citation>
    <scope>NUCLEOTIDE SEQUENCE</scope>
    <source>
        <strain evidence="2">YZGR15</strain>
    </source>
</reference>
<sequence length="287" mass="29103">MVGFSLVACSPISSPAVQSPGPDSETNSGSSSGNDGESARSPESSLVTLVGPPPGTPPEVLRAVSAQAVPDAGSGLLVTATVPDSTGLRLEVAAPEGAAVPLGTDVVLDGTLAVTDVTGDLLLGVTEIAATDAAGVSVRGTWTVVEDATTSSGTQTDGAAGPLVVLDYTDLVPADASASLAGDVTYPVTVDLHVGSTVVDSVLWDEREGGRSLVVSPSAWGRVAGATGMTYGFQDVVRLEPAADTQVMEFQLLCHLTGAPDKDTWNLEPWRPEVSYLAYLAARCNPT</sequence>
<dbReference type="Pfam" id="PF10783">
    <property type="entry name" value="DUF2599"/>
    <property type="match status" value="1"/>
</dbReference>
<dbReference type="RefSeq" id="WP_198734313.1">
    <property type="nucleotide sequence ID" value="NZ_JAEINH010000010.1"/>
</dbReference>
<dbReference type="AlphaFoldDB" id="A0A934I5S6"/>
<comment type="caution">
    <text evidence="2">The sequence shown here is derived from an EMBL/GenBank/DDBJ whole genome shotgun (WGS) entry which is preliminary data.</text>
</comment>
<feature type="region of interest" description="Disordered" evidence="1">
    <location>
        <begin position="9"/>
        <end position="58"/>
    </location>
</feature>
<dbReference type="InterPro" id="IPR019719">
    <property type="entry name" value="DUF2599"/>
</dbReference>
<protein>
    <submittedName>
        <fullName evidence="2">DUF2599 domain-containing protein</fullName>
    </submittedName>
</protein>
<organism evidence="2 3">
    <name type="scientific">Sanguibacter suaedae</name>
    <dbReference type="NCBI Taxonomy" id="2795737"/>
    <lineage>
        <taxon>Bacteria</taxon>
        <taxon>Bacillati</taxon>
        <taxon>Actinomycetota</taxon>
        <taxon>Actinomycetes</taxon>
        <taxon>Micrococcales</taxon>
        <taxon>Sanguibacteraceae</taxon>
        <taxon>Sanguibacter</taxon>
    </lineage>
</organism>
<accession>A0A934I5S6</accession>
<keyword evidence="3" id="KW-1185">Reference proteome</keyword>
<dbReference type="EMBL" id="JAEINH010000010">
    <property type="protein sequence ID" value="MBI9115743.1"/>
    <property type="molecule type" value="Genomic_DNA"/>
</dbReference>
<name>A0A934I5S6_9MICO</name>
<proteinExistence type="predicted"/>
<feature type="compositionally biased region" description="Low complexity" evidence="1">
    <location>
        <begin position="23"/>
        <end position="36"/>
    </location>
</feature>
<evidence type="ECO:0000313" key="2">
    <source>
        <dbReference type="EMBL" id="MBI9115743.1"/>
    </source>
</evidence>